<evidence type="ECO:0000259" key="1">
    <source>
        <dbReference type="Pfam" id="PF13546"/>
    </source>
</evidence>
<dbReference type="PATRIC" id="fig|1710896.3.peg.4455"/>
<reference evidence="2 3" key="1">
    <citation type="submission" date="2015-09" db="EMBL/GenBank/DDBJ databases">
        <title>Aphanizomenon flos-aquae WA102.</title>
        <authorList>
            <person name="Driscoll C."/>
        </authorList>
    </citation>
    <scope>NUCLEOTIDE SEQUENCE [LARGE SCALE GENOMIC DNA]</scope>
    <source>
        <strain evidence="2">WA102</strain>
    </source>
</reference>
<dbReference type="Proteomes" id="UP000092093">
    <property type="component" value="Unassembled WGS sequence"/>
</dbReference>
<name>A0A1B7WDA5_APHFL</name>
<gene>
    <name evidence="2" type="ORF">AN484_26405</name>
</gene>
<dbReference type="InterPro" id="IPR038721">
    <property type="entry name" value="IS701-like_DDE_dom"/>
</dbReference>
<feature type="domain" description="Transposase IS701-like DDE" evidence="1">
    <location>
        <begin position="14"/>
        <end position="255"/>
    </location>
</feature>
<protein>
    <recommendedName>
        <fullName evidence="1">Transposase IS701-like DDE domain-containing protein</fullName>
    </recommendedName>
</protein>
<proteinExistence type="predicted"/>
<evidence type="ECO:0000313" key="3">
    <source>
        <dbReference type="Proteomes" id="UP000092093"/>
    </source>
</evidence>
<dbReference type="Pfam" id="PF13546">
    <property type="entry name" value="DDE_5"/>
    <property type="match status" value="1"/>
</dbReference>
<accession>A0A1B7WDA5</accession>
<dbReference type="EMBL" id="LJOW01000408">
    <property type="protein sequence ID" value="OBQ35052.1"/>
    <property type="molecule type" value="Genomic_DNA"/>
</dbReference>
<evidence type="ECO:0000313" key="2">
    <source>
        <dbReference type="EMBL" id="OBQ35052.1"/>
    </source>
</evidence>
<feature type="non-terminal residue" evidence="2">
    <location>
        <position position="288"/>
    </location>
</feature>
<sequence>MQLCQRLEQILNNLRPAFSREATFQWFILLVWGVVLNSQPSAITSYVNAIGLTESYYNQALHWFDSKAFRVEGLTLQWSKWLSQHESLYRIKGKRVYVGDGIKVGKEGRKMPGVKRLHQESEDVSKPEWIRGHYFNALSILVGVGKACFALPLVLRLDDGIKSKATEKGEGKGKKKVKTSLVTKMADLCVTYAEAGSYVILDAYFACEPVLKSFRQNALHLITRVRCSTVAYAPFCSVPTLTGRGRPRIWGSSIKLEKLFALAADFPTAKVWLYGQQVTVSYQCFEFH</sequence>
<dbReference type="AlphaFoldDB" id="A0A1B7WDA5"/>
<organism evidence="2 3">
    <name type="scientific">Aphanizomenon flos-aquae WA102</name>
    <dbReference type="NCBI Taxonomy" id="1710896"/>
    <lineage>
        <taxon>Bacteria</taxon>
        <taxon>Bacillati</taxon>
        <taxon>Cyanobacteriota</taxon>
        <taxon>Cyanophyceae</taxon>
        <taxon>Nostocales</taxon>
        <taxon>Aphanizomenonaceae</taxon>
        <taxon>Aphanizomenon</taxon>
    </lineage>
</organism>
<comment type="caution">
    <text evidence="2">The sequence shown here is derived from an EMBL/GenBank/DDBJ whole genome shotgun (WGS) entry which is preliminary data.</text>
</comment>